<sequence length="87" mass="8891">MQQRPGLGQAGLVRQLQLDMPEQLPGMGVELLRLAVLQPAPFAQGIQPTARPAVALAGRPGFPAAGCSGCPHGKRSADGAPTPIATE</sequence>
<dbReference type="EMBL" id="LIAE01006048">
    <property type="protein sequence ID" value="PAV92742.1"/>
    <property type="molecule type" value="Genomic_DNA"/>
</dbReference>
<evidence type="ECO:0000256" key="1">
    <source>
        <dbReference type="SAM" id="MobiDB-lite"/>
    </source>
</evidence>
<name>A0A2A2M2Q4_9BILA</name>
<proteinExistence type="predicted"/>
<evidence type="ECO:0000313" key="2">
    <source>
        <dbReference type="EMBL" id="PAV92742.1"/>
    </source>
</evidence>
<accession>A0A2A2M2Q4</accession>
<comment type="caution">
    <text evidence="2">The sequence shown here is derived from an EMBL/GenBank/DDBJ whole genome shotgun (WGS) entry which is preliminary data.</text>
</comment>
<organism evidence="2 3">
    <name type="scientific">Diploscapter pachys</name>
    <dbReference type="NCBI Taxonomy" id="2018661"/>
    <lineage>
        <taxon>Eukaryota</taxon>
        <taxon>Metazoa</taxon>
        <taxon>Ecdysozoa</taxon>
        <taxon>Nematoda</taxon>
        <taxon>Chromadorea</taxon>
        <taxon>Rhabditida</taxon>
        <taxon>Rhabditina</taxon>
        <taxon>Rhabditomorpha</taxon>
        <taxon>Rhabditoidea</taxon>
        <taxon>Rhabditidae</taxon>
        <taxon>Diploscapter</taxon>
    </lineage>
</organism>
<gene>
    <name evidence="2" type="ORF">WR25_17077</name>
</gene>
<dbReference type="AlphaFoldDB" id="A0A2A2M2Q4"/>
<reference evidence="2 3" key="1">
    <citation type="journal article" date="2017" name="Curr. Biol.">
        <title>Genome architecture and evolution of a unichromosomal asexual nematode.</title>
        <authorList>
            <person name="Fradin H."/>
            <person name="Zegar C."/>
            <person name="Gutwein M."/>
            <person name="Lucas J."/>
            <person name="Kovtun M."/>
            <person name="Corcoran D."/>
            <person name="Baugh L.R."/>
            <person name="Kiontke K."/>
            <person name="Gunsalus K."/>
            <person name="Fitch D.H."/>
            <person name="Piano F."/>
        </authorList>
    </citation>
    <scope>NUCLEOTIDE SEQUENCE [LARGE SCALE GENOMIC DNA]</scope>
    <source>
        <strain evidence="2">PF1309</strain>
    </source>
</reference>
<evidence type="ECO:0000313" key="3">
    <source>
        <dbReference type="Proteomes" id="UP000218231"/>
    </source>
</evidence>
<keyword evidence="3" id="KW-1185">Reference proteome</keyword>
<dbReference type="Proteomes" id="UP000218231">
    <property type="component" value="Unassembled WGS sequence"/>
</dbReference>
<protein>
    <submittedName>
        <fullName evidence="2">Uncharacterized protein</fullName>
    </submittedName>
</protein>
<feature type="region of interest" description="Disordered" evidence="1">
    <location>
        <begin position="67"/>
        <end position="87"/>
    </location>
</feature>